<name>A0A8T1VN41_9STRA</name>
<dbReference type="AlphaFoldDB" id="A0A8T1VN41"/>
<accession>A0A8T1VN41</accession>
<comment type="caution">
    <text evidence="1">The sequence shown here is derived from an EMBL/GenBank/DDBJ whole genome shotgun (WGS) entry which is preliminary data.</text>
</comment>
<gene>
    <name evidence="1" type="primary">ERCC6_5</name>
    <name evidence="1" type="ORF">PHYPSEUDO_006764</name>
</gene>
<dbReference type="OrthoDB" id="126566at2759"/>
<organism evidence="1 2">
    <name type="scientific">Phytophthora pseudosyringae</name>
    <dbReference type="NCBI Taxonomy" id="221518"/>
    <lineage>
        <taxon>Eukaryota</taxon>
        <taxon>Sar</taxon>
        <taxon>Stramenopiles</taxon>
        <taxon>Oomycota</taxon>
        <taxon>Peronosporomycetes</taxon>
        <taxon>Peronosporales</taxon>
        <taxon>Peronosporaceae</taxon>
        <taxon>Phytophthora</taxon>
    </lineage>
</organism>
<sequence length="434" mass="48756">MAPPTLQVVRSVLHRQAHADALHALGPTISSFIGPNPNLSLKEAYNFGPIKLLDWIWYSSCTSVDDRASSGWTLSNFLRVDDYYNRFQFAETTEVAAERGDLAMLEWRVRDKRSSKRRKVIDKNGDAEAHSMMGTPSSGGHWVDWGDQPGRNIELSIYNGHAGVTRWFYDLVGHEITSQEGEGIIQSAFGGGDLAFAELVVPAGGSVLDYSAHSARPEVVERRLESQQLWGDDVTGPIIREWARSGQLELLKRVAKLYSPSPLFGFSRLNYWYAAVLVGCARGDLSMVQWLLEHQRGREISKDKLPHLICVEAQGNFIELMQYLYDSGVQALCQCGLVDVAFHSQLASLKWLVKYFRESVRSSSIRMVQEAASRGHLEILLNAPDPTQKDDGIESIYTHDLVRDLLERRGSERWWVLAAEKVPQAVKLLTKPCL</sequence>
<dbReference type="PANTHER" id="PTHR46586">
    <property type="entry name" value="ANKYRIN REPEAT-CONTAINING PROTEIN"/>
    <property type="match status" value="1"/>
</dbReference>
<dbReference type="InterPro" id="IPR052050">
    <property type="entry name" value="SecEffector_AnkRepeat"/>
</dbReference>
<proteinExistence type="predicted"/>
<reference evidence="1" key="1">
    <citation type="submission" date="2021-02" db="EMBL/GenBank/DDBJ databases">
        <authorList>
            <person name="Palmer J.M."/>
        </authorList>
    </citation>
    <scope>NUCLEOTIDE SEQUENCE</scope>
    <source>
        <strain evidence="1">SCRP734</strain>
    </source>
</reference>
<dbReference type="PANTHER" id="PTHR46586:SF3">
    <property type="entry name" value="ANKYRIN REPEAT-CONTAINING PROTEIN"/>
    <property type="match status" value="1"/>
</dbReference>
<dbReference type="Proteomes" id="UP000694044">
    <property type="component" value="Unassembled WGS sequence"/>
</dbReference>
<evidence type="ECO:0000313" key="2">
    <source>
        <dbReference type="Proteomes" id="UP000694044"/>
    </source>
</evidence>
<dbReference type="EMBL" id="JAGDFM010000276">
    <property type="protein sequence ID" value="KAG7380804.1"/>
    <property type="molecule type" value="Genomic_DNA"/>
</dbReference>
<evidence type="ECO:0000313" key="1">
    <source>
        <dbReference type="EMBL" id="KAG7380804.1"/>
    </source>
</evidence>
<keyword evidence="2" id="KW-1185">Reference proteome</keyword>
<protein>
    <submittedName>
        <fullName evidence="1">DNA excision repair protein ERCC-6</fullName>
    </submittedName>
</protein>